<proteinExistence type="predicted"/>
<dbReference type="OrthoDB" id="7709484at2"/>
<evidence type="ECO:0000313" key="4">
    <source>
        <dbReference type="Proteomes" id="UP000054935"/>
    </source>
</evidence>
<name>A0A0P1GLX6_9RHOB</name>
<dbReference type="STRING" id="441103.TRN7648_00568"/>
<accession>A0A0P1GLX6</accession>
<dbReference type="GO" id="GO:0004190">
    <property type="term" value="F:aspartic-type endopeptidase activity"/>
    <property type="evidence" value="ECO:0007669"/>
    <property type="project" value="InterPro"/>
</dbReference>
<dbReference type="RefSeq" id="WP_058246102.1">
    <property type="nucleotide sequence ID" value="NZ_CYSE01000001.1"/>
</dbReference>
<keyword evidence="1" id="KW-0812">Transmembrane</keyword>
<feature type="domain" description="Prepilin type IV endopeptidase peptidase" evidence="2">
    <location>
        <begin position="13"/>
        <end position="116"/>
    </location>
</feature>
<feature type="transmembrane region" description="Helical" evidence="1">
    <location>
        <begin position="142"/>
        <end position="162"/>
    </location>
</feature>
<feature type="transmembrane region" description="Helical" evidence="1">
    <location>
        <begin position="7"/>
        <end position="24"/>
    </location>
</feature>
<dbReference type="AlphaFoldDB" id="A0A0P1GLX6"/>
<reference evidence="3 4" key="1">
    <citation type="submission" date="2015-09" db="EMBL/GenBank/DDBJ databases">
        <authorList>
            <consortium name="Swine Surveillance"/>
        </authorList>
    </citation>
    <scope>NUCLEOTIDE SEQUENCE [LARGE SCALE GENOMIC DNA]</scope>
    <source>
        <strain evidence="3 4">CECT 7648</strain>
    </source>
</reference>
<feature type="transmembrane region" description="Helical" evidence="1">
    <location>
        <begin position="61"/>
        <end position="82"/>
    </location>
</feature>
<keyword evidence="4" id="KW-1185">Reference proteome</keyword>
<feature type="transmembrane region" description="Helical" evidence="1">
    <location>
        <begin position="36"/>
        <end position="54"/>
    </location>
</feature>
<feature type="transmembrane region" description="Helical" evidence="1">
    <location>
        <begin position="102"/>
        <end position="121"/>
    </location>
</feature>
<dbReference type="Proteomes" id="UP000054935">
    <property type="component" value="Unassembled WGS sequence"/>
</dbReference>
<dbReference type="GO" id="GO:0006508">
    <property type="term" value="P:proteolysis"/>
    <property type="evidence" value="ECO:0007669"/>
    <property type="project" value="UniProtKB-KW"/>
</dbReference>
<sequence length="164" mass="17740">MMISASTALWFALFLVPICLYVSFTDMKALRIPNHAVMAMFVIYVIVGFFALPLDAYLWRYVHLIVALVAGMALNAGGAMGAGDAKFIAAAAPFIHLGDLRFLVVMFAATLLASFFGHRIARHSPLRKLAPGWESWSSGKRFPMGLPLGGALAIYLLMGAIYGA</sequence>
<gene>
    <name evidence="3" type="ORF">TRN7648_00568</name>
</gene>
<evidence type="ECO:0000259" key="2">
    <source>
        <dbReference type="Pfam" id="PF01478"/>
    </source>
</evidence>
<keyword evidence="3" id="KW-0378">Hydrolase</keyword>
<evidence type="ECO:0000256" key="1">
    <source>
        <dbReference type="SAM" id="Phobius"/>
    </source>
</evidence>
<organism evidence="3 4">
    <name type="scientific">Tropicibacter naphthalenivorans</name>
    <dbReference type="NCBI Taxonomy" id="441103"/>
    <lineage>
        <taxon>Bacteria</taxon>
        <taxon>Pseudomonadati</taxon>
        <taxon>Pseudomonadota</taxon>
        <taxon>Alphaproteobacteria</taxon>
        <taxon>Rhodobacterales</taxon>
        <taxon>Roseobacteraceae</taxon>
        <taxon>Tropicibacter</taxon>
    </lineage>
</organism>
<dbReference type="GO" id="GO:0016020">
    <property type="term" value="C:membrane"/>
    <property type="evidence" value="ECO:0007669"/>
    <property type="project" value="InterPro"/>
</dbReference>
<keyword evidence="1" id="KW-1133">Transmembrane helix</keyword>
<dbReference type="EMBL" id="CYSE01000001">
    <property type="protein sequence ID" value="CUH75690.1"/>
    <property type="molecule type" value="Genomic_DNA"/>
</dbReference>
<evidence type="ECO:0000313" key="3">
    <source>
        <dbReference type="EMBL" id="CUH75690.1"/>
    </source>
</evidence>
<protein>
    <submittedName>
        <fullName evidence="3">Flp pilus assembly protein, protease CpaA</fullName>
    </submittedName>
</protein>
<dbReference type="InterPro" id="IPR000045">
    <property type="entry name" value="Prepilin_IV_endopep_pep"/>
</dbReference>
<dbReference type="Pfam" id="PF01478">
    <property type="entry name" value="Peptidase_A24"/>
    <property type="match status" value="1"/>
</dbReference>
<dbReference type="Gene3D" id="1.20.120.1220">
    <property type="match status" value="1"/>
</dbReference>
<keyword evidence="1" id="KW-0472">Membrane</keyword>
<keyword evidence="3" id="KW-0645">Protease</keyword>